<dbReference type="InterPro" id="IPR016182">
    <property type="entry name" value="Cu_amine_oxidase_N-reg"/>
</dbReference>
<keyword evidence="3 9" id="KW-0479">Metal-binding</keyword>
<dbReference type="InterPro" id="IPR000269">
    <property type="entry name" value="Cu_amine_oxidase"/>
</dbReference>
<evidence type="ECO:0000256" key="2">
    <source>
        <dbReference type="ARBA" id="ARBA00007983"/>
    </source>
</evidence>
<keyword evidence="6 9" id="KW-0186">Copper</keyword>
<dbReference type="GO" id="GO:0048038">
    <property type="term" value="F:quinone binding"/>
    <property type="evidence" value="ECO:0007669"/>
    <property type="project" value="InterPro"/>
</dbReference>
<evidence type="ECO:0000259" key="12">
    <source>
        <dbReference type="Pfam" id="PF09248"/>
    </source>
</evidence>
<sequence>MSLSEAELADVKAWLYSPEQNLNLTSTTSETLSQTDNYIWIIESLYPNKTGILAYLDGDAPMPERYARVVINEGGKLVPDVSEYYVGPLPVSLNTTIQTLDYFYSRSARIPFNARVGDGPRYAAIDSIVAKTMSSIADITFNLTGLQYFGQDDARSNAAYFAQSPASMDGSTSHIWTPWRRAGLAPYDQPSDLYVNFDIGGSDPILYKCRMIVYNLVVYTSVEDFREAFESGKITKTPSPSSDESFLRKDRKGPVRELENRFAPTSVELDGKRYKVDEENRYVEYLGWSFYTRFNRDVGIQFFDIKFKGERILYELSLQDAVAQYAGNNPFQAGTAYNDRFYGIGIDVGRLVPGYDCPYHATYWNTTLTNGEKVVNKLNGLCIFESDIGHPITRHTDSSYIQSTKGSKLTVRQIATIGNYDYLWDYQFYVDGSIGVDARASGYVQANYYRPDDEGKWGPRIQETIAGTLHTHVMNWKADFDLIDCENTFQKTDIIVENITQPWYPEHGTFEQMRYNISELQTEDEGLLDSPKNGQSMYTIINKKHTNKWGVPRGYRVIPGLSNVHLASHTNPFFLKSGQAYKQSFGVSRHHDTEPGSSAALNQNLPAAPMVEFYKFFDGESLVQEDLALWFNLGMHHYTRAEDIPNTLMTEAHSSIMFAPQNWGDVEQTTDLTNAVIFNKGVLVPRSEYVQPETNGVNPPDCFKLGTDDGLIGVF</sequence>
<dbReference type="Gene3D" id="2.70.98.20">
    <property type="entry name" value="Copper amine oxidase, catalytic domain"/>
    <property type="match status" value="1"/>
</dbReference>
<keyword evidence="14" id="KW-1185">Reference proteome</keyword>
<dbReference type="EMBL" id="MU001886">
    <property type="protein sequence ID" value="KAF2794577.1"/>
    <property type="molecule type" value="Genomic_DNA"/>
</dbReference>
<reference evidence="13" key="1">
    <citation type="journal article" date="2020" name="Stud. Mycol.">
        <title>101 Dothideomycetes genomes: a test case for predicting lifestyles and emergence of pathogens.</title>
        <authorList>
            <person name="Haridas S."/>
            <person name="Albert R."/>
            <person name="Binder M."/>
            <person name="Bloem J."/>
            <person name="Labutti K."/>
            <person name="Salamov A."/>
            <person name="Andreopoulos B."/>
            <person name="Baker S."/>
            <person name="Barry K."/>
            <person name="Bills G."/>
            <person name="Bluhm B."/>
            <person name="Cannon C."/>
            <person name="Castanera R."/>
            <person name="Culley D."/>
            <person name="Daum C."/>
            <person name="Ezra D."/>
            <person name="Gonzalez J."/>
            <person name="Henrissat B."/>
            <person name="Kuo A."/>
            <person name="Liang C."/>
            <person name="Lipzen A."/>
            <person name="Lutzoni F."/>
            <person name="Magnuson J."/>
            <person name="Mondo S."/>
            <person name="Nolan M."/>
            <person name="Ohm R."/>
            <person name="Pangilinan J."/>
            <person name="Park H.-J."/>
            <person name="Ramirez L."/>
            <person name="Alfaro M."/>
            <person name="Sun H."/>
            <person name="Tritt A."/>
            <person name="Yoshinaga Y."/>
            <person name="Zwiers L.-H."/>
            <person name="Turgeon B."/>
            <person name="Goodwin S."/>
            <person name="Spatafora J."/>
            <person name="Crous P."/>
            <person name="Grigoriev I."/>
        </authorList>
    </citation>
    <scope>NUCLEOTIDE SEQUENCE</scope>
    <source>
        <strain evidence="13">CBS 109.77</strain>
    </source>
</reference>
<dbReference type="InterPro" id="IPR015798">
    <property type="entry name" value="Cu_amine_oxidase_C"/>
</dbReference>
<accession>A0A6A6XFU9</accession>
<dbReference type="OrthoDB" id="3341590at2759"/>
<feature type="domain" description="Copper amine oxidase catalytic" evidence="10">
    <location>
        <begin position="265"/>
        <end position="667"/>
    </location>
</feature>
<dbReference type="Gene3D" id="3.10.450.40">
    <property type="match status" value="2"/>
</dbReference>
<dbReference type="GO" id="GO:0008131">
    <property type="term" value="F:primary methylamine oxidase activity"/>
    <property type="evidence" value="ECO:0007669"/>
    <property type="project" value="InterPro"/>
</dbReference>
<dbReference type="GO" id="GO:0009308">
    <property type="term" value="P:amine metabolic process"/>
    <property type="evidence" value="ECO:0007669"/>
    <property type="project" value="UniProtKB-UniRule"/>
</dbReference>
<evidence type="ECO:0000259" key="11">
    <source>
        <dbReference type="Pfam" id="PF02727"/>
    </source>
</evidence>
<dbReference type="InterPro" id="IPR015328">
    <property type="entry name" value="DUF1965"/>
</dbReference>
<evidence type="ECO:0000313" key="14">
    <source>
        <dbReference type="Proteomes" id="UP000799757"/>
    </source>
</evidence>
<feature type="active site" description="Proton acceptor" evidence="7">
    <location>
        <position position="339"/>
    </location>
</feature>
<dbReference type="SUPFAM" id="SSF49998">
    <property type="entry name" value="Amine oxidase catalytic domain"/>
    <property type="match status" value="1"/>
</dbReference>
<evidence type="ECO:0000256" key="4">
    <source>
        <dbReference type="ARBA" id="ARBA00022772"/>
    </source>
</evidence>
<keyword evidence="4 7" id="KW-0801">TPQ</keyword>
<evidence type="ECO:0000256" key="9">
    <source>
        <dbReference type="RuleBase" id="RU000672"/>
    </source>
</evidence>
<dbReference type="PRINTS" id="PR00766">
    <property type="entry name" value="CUDAOXIDASE"/>
</dbReference>
<dbReference type="InterPro" id="IPR015800">
    <property type="entry name" value="Cu_amine_oxidase_N2"/>
</dbReference>
<dbReference type="Proteomes" id="UP000799757">
    <property type="component" value="Unassembled WGS sequence"/>
</dbReference>
<dbReference type="EC" id="1.4.3.-" evidence="9"/>
<dbReference type="Pfam" id="PF01179">
    <property type="entry name" value="Cu_amine_oxid"/>
    <property type="match status" value="1"/>
</dbReference>
<evidence type="ECO:0000256" key="7">
    <source>
        <dbReference type="PIRSR" id="PIRSR600269-50"/>
    </source>
</evidence>
<protein>
    <recommendedName>
        <fullName evidence="9">Amine oxidase</fullName>
        <ecNumber evidence="9">1.4.3.-</ecNumber>
    </recommendedName>
</protein>
<feature type="modified residue" description="2',4',5'-topaquinone" evidence="8">
    <location>
        <position position="420"/>
    </location>
</feature>
<dbReference type="InterPro" id="IPR036460">
    <property type="entry name" value="Cu_amine_oxidase_C_sf"/>
</dbReference>
<dbReference type="Pfam" id="PF02727">
    <property type="entry name" value="Cu_amine_oxidN2"/>
    <property type="match status" value="1"/>
</dbReference>
<name>A0A6A6XFU9_9PLEO</name>
<dbReference type="AlphaFoldDB" id="A0A6A6XFU9"/>
<evidence type="ECO:0000259" key="10">
    <source>
        <dbReference type="Pfam" id="PF01179"/>
    </source>
</evidence>
<dbReference type="GO" id="GO:0005507">
    <property type="term" value="F:copper ion binding"/>
    <property type="evidence" value="ECO:0007669"/>
    <property type="project" value="InterPro"/>
</dbReference>
<dbReference type="PANTHER" id="PTHR10638:SF20">
    <property type="entry name" value="AMINE OXIDASE"/>
    <property type="match status" value="1"/>
</dbReference>
<evidence type="ECO:0000256" key="6">
    <source>
        <dbReference type="ARBA" id="ARBA00023008"/>
    </source>
</evidence>
<comment type="cofactor">
    <cofactor evidence="1">
        <name>Cu cation</name>
        <dbReference type="ChEBI" id="CHEBI:23378"/>
    </cofactor>
</comment>
<feature type="active site" description="Schiff-base intermediate with substrate; via topaquinone" evidence="7">
    <location>
        <position position="420"/>
    </location>
</feature>
<evidence type="ECO:0000313" key="13">
    <source>
        <dbReference type="EMBL" id="KAF2794577.1"/>
    </source>
</evidence>
<evidence type="ECO:0000256" key="3">
    <source>
        <dbReference type="ARBA" id="ARBA00022723"/>
    </source>
</evidence>
<dbReference type="GO" id="GO:0005886">
    <property type="term" value="C:plasma membrane"/>
    <property type="evidence" value="ECO:0007669"/>
    <property type="project" value="TreeGrafter"/>
</dbReference>
<organism evidence="13 14">
    <name type="scientific">Melanomma pulvis-pyrius CBS 109.77</name>
    <dbReference type="NCBI Taxonomy" id="1314802"/>
    <lineage>
        <taxon>Eukaryota</taxon>
        <taxon>Fungi</taxon>
        <taxon>Dikarya</taxon>
        <taxon>Ascomycota</taxon>
        <taxon>Pezizomycotina</taxon>
        <taxon>Dothideomycetes</taxon>
        <taxon>Pleosporomycetidae</taxon>
        <taxon>Pleosporales</taxon>
        <taxon>Melanommataceae</taxon>
        <taxon>Melanomma</taxon>
    </lineage>
</organism>
<evidence type="ECO:0000256" key="8">
    <source>
        <dbReference type="PIRSR" id="PIRSR600269-51"/>
    </source>
</evidence>
<feature type="domain" description="Copper amine oxidase N2-terminal" evidence="11">
    <location>
        <begin position="31"/>
        <end position="90"/>
    </location>
</feature>
<gene>
    <name evidence="13" type="ORF">K505DRAFT_241859</name>
</gene>
<evidence type="ECO:0000256" key="5">
    <source>
        <dbReference type="ARBA" id="ARBA00023002"/>
    </source>
</evidence>
<dbReference type="Pfam" id="PF09248">
    <property type="entry name" value="DUF1965"/>
    <property type="match status" value="1"/>
</dbReference>
<comment type="cofactor">
    <cofactor evidence="9">
        <name>Cu cation</name>
        <dbReference type="ChEBI" id="CHEBI:23378"/>
    </cofactor>
    <text evidence="9">Contains 1 topaquinone per subunit.</text>
</comment>
<comment type="PTM">
    <text evidence="8 9">Topaquinone (TPQ) is generated by copper-dependent autoxidation of a specific tyrosyl residue.</text>
</comment>
<dbReference type="PANTHER" id="PTHR10638">
    <property type="entry name" value="COPPER AMINE OXIDASE"/>
    <property type="match status" value="1"/>
</dbReference>
<dbReference type="SUPFAM" id="SSF54416">
    <property type="entry name" value="Amine oxidase N-terminal region"/>
    <property type="match status" value="2"/>
</dbReference>
<comment type="similarity">
    <text evidence="2 9">Belongs to the copper/topaquinone oxidase family.</text>
</comment>
<keyword evidence="5 9" id="KW-0560">Oxidoreductase</keyword>
<proteinExistence type="inferred from homology"/>
<feature type="domain" description="DUF1965" evidence="12">
    <location>
        <begin position="190"/>
        <end position="253"/>
    </location>
</feature>
<evidence type="ECO:0000256" key="1">
    <source>
        <dbReference type="ARBA" id="ARBA00001935"/>
    </source>
</evidence>